<dbReference type="InParanoid" id="A0A545ANC8"/>
<organism evidence="2 3">
    <name type="scientific">Cryptosporangium phraense</name>
    <dbReference type="NCBI Taxonomy" id="2593070"/>
    <lineage>
        <taxon>Bacteria</taxon>
        <taxon>Bacillati</taxon>
        <taxon>Actinomycetota</taxon>
        <taxon>Actinomycetes</taxon>
        <taxon>Cryptosporangiales</taxon>
        <taxon>Cryptosporangiaceae</taxon>
        <taxon>Cryptosporangium</taxon>
    </lineage>
</organism>
<accession>A0A545ANC8</accession>
<dbReference type="EMBL" id="VIRS01000016">
    <property type="protein sequence ID" value="TQS42844.1"/>
    <property type="molecule type" value="Genomic_DNA"/>
</dbReference>
<dbReference type="Proteomes" id="UP000317982">
    <property type="component" value="Unassembled WGS sequence"/>
</dbReference>
<proteinExistence type="predicted"/>
<comment type="caution">
    <text evidence="2">The sequence shown here is derived from an EMBL/GenBank/DDBJ whole genome shotgun (WGS) entry which is preliminary data.</text>
</comment>
<evidence type="ECO:0000313" key="2">
    <source>
        <dbReference type="EMBL" id="TQS42844.1"/>
    </source>
</evidence>
<gene>
    <name evidence="2" type="ORF">FL583_22605</name>
</gene>
<evidence type="ECO:0000313" key="3">
    <source>
        <dbReference type="Proteomes" id="UP000317982"/>
    </source>
</evidence>
<name>A0A545ANC8_9ACTN</name>
<dbReference type="RefSeq" id="WP_142706720.1">
    <property type="nucleotide sequence ID" value="NZ_VIRS01000016.1"/>
</dbReference>
<sequence>MSLQQAGLGSDLNRQDRPPAEGHNGLYAHLEGESTSIPTADSALCEHLQTACVRCLGTWALDYDFWLYFTDDGRRIAAQLGLAGTSAVIDPAALRTALEPVRQAHTLEA</sequence>
<evidence type="ECO:0000256" key="1">
    <source>
        <dbReference type="SAM" id="MobiDB-lite"/>
    </source>
</evidence>
<dbReference type="AlphaFoldDB" id="A0A545ANC8"/>
<reference evidence="2 3" key="1">
    <citation type="submission" date="2019-07" db="EMBL/GenBank/DDBJ databases">
        <title>Cryptosporangium phraense sp. nov., isolated from plant litter.</title>
        <authorList>
            <person name="Suriyachadkun C."/>
        </authorList>
    </citation>
    <scope>NUCLEOTIDE SEQUENCE [LARGE SCALE GENOMIC DNA]</scope>
    <source>
        <strain evidence="2 3">A-T 5661</strain>
    </source>
</reference>
<feature type="region of interest" description="Disordered" evidence="1">
    <location>
        <begin position="1"/>
        <end position="31"/>
    </location>
</feature>
<keyword evidence="3" id="KW-1185">Reference proteome</keyword>
<protein>
    <submittedName>
        <fullName evidence="2">Uncharacterized protein</fullName>
    </submittedName>
</protein>